<gene>
    <name evidence="2" type="ORF">PV06_08426</name>
</gene>
<proteinExistence type="predicted"/>
<dbReference type="AlphaFoldDB" id="A0A0D2D9R5"/>
<name>A0A0D2D9R5_9EURO</name>
<feature type="coiled-coil region" evidence="1">
    <location>
        <begin position="75"/>
        <end position="109"/>
    </location>
</feature>
<keyword evidence="3" id="KW-1185">Reference proteome</keyword>
<evidence type="ECO:0000313" key="3">
    <source>
        <dbReference type="Proteomes" id="UP000053342"/>
    </source>
</evidence>
<dbReference type="VEuPathDB" id="FungiDB:PV06_08426"/>
<dbReference type="EMBL" id="KN847339">
    <property type="protein sequence ID" value="KIW39853.1"/>
    <property type="molecule type" value="Genomic_DNA"/>
</dbReference>
<dbReference type="STRING" id="215243.A0A0D2D9R5"/>
<dbReference type="Proteomes" id="UP000053342">
    <property type="component" value="Unassembled WGS sequence"/>
</dbReference>
<sequence>MSVASMIFIFSLYRTSNHSATKTFSSLFNIMDQNDQYAVPDFGLVAREIQKCAHLPAVTQSVAILDALNDIKTGIQGLSHRVDGLSNRVDELNHRVDGLSQRIDRIDHRLDRIDQRLDSQDYNNIARLQNAKKTSLSAPLVHLHNRFNQPIPNFPATIANIDRLRGDELNRILEALGSNVEGTVAEKKTALRIALGVYIV</sequence>
<dbReference type="GeneID" id="27360500"/>
<evidence type="ECO:0000256" key="1">
    <source>
        <dbReference type="SAM" id="Coils"/>
    </source>
</evidence>
<keyword evidence="1" id="KW-0175">Coiled coil</keyword>
<dbReference type="OrthoDB" id="4120486at2759"/>
<accession>A0A0D2D9R5</accession>
<reference evidence="2 3" key="1">
    <citation type="submission" date="2015-01" db="EMBL/GenBank/DDBJ databases">
        <title>The Genome Sequence of Exophiala oligosperma CBS72588.</title>
        <authorList>
            <consortium name="The Broad Institute Genomics Platform"/>
            <person name="Cuomo C."/>
            <person name="de Hoog S."/>
            <person name="Gorbushina A."/>
            <person name="Stielow B."/>
            <person name="Teixiera M."/>
            <person name="Abouelleil A."/>
            <person name="Chapman S.B."/>
            <person name="Priest M."/>
            <person name="Young S.K."/>
            <person name="Wortman J."/>
            <person name="Nusbaum C."/>
            <person name="Birren B."/>
        </authorList>
    </citation>
    <scope>NUCLEOTIDE SEQUENCE [LARGE SCALE GENOMIC DNA]</scope>
    <source>
        <strain evidence="2 3">CBS 72588</strain>
    </source>
</reference>
<dbReference type="RefSeq" id="XP_016260069.1">
    <property type="nucleotide sequence ID" value="XM_016409761.1"/>
</dbReference>
<organism evidence="2 3">
    <name type="scientific">Exophiala oligosperma</name>
    <dbReference type="NCBI Taxonomy" id="215243"/>
    <lineage>
        <taxon>Eukaryota</taxon>
        <taxon>Fungi</taxon>
        <taxon>Dikarya</taxon>
        <taxon>Ascomycota</taxon>
        <taxon>Pezizomycotina</taxon>
        <taxon>Eurotiomycetes</taxon>
        <taxon>Chaetothyriomycetidae</taxon>
        <taxon>Chaetothyriales</taxon>
        <taxon>Herpotrichiellaceae</taxon>
        <taxon>Exophiala</taxon>
    </lineage>
</organism>
<evidence type="ECO:0000313" key="2">
    <source>
        <dbReference type="EMBL" id="KIW39853.1"/>
    </source>
</evidence>
<dbReference type="HOGENOM" id="CLU_1366264_0_0_1"/>
<protein>
    <submittedName>
        <fullName evidence="2">Uncharacterized protein</fullName>
    </submittedName>
</protein>
<dbReference type="Gene3D" id="1.20.1270.70">
    <property type="entry name" value="Designed single chain three-helix bundle"/>
    <property type="match status" value="1"/>
</dbReference>